<evidence type="ECO:0000313" key="11">
    <source>
        <dbReference type="Proteomes" id="UP000679220"/>
    </source>
</evidence>
<dbReference type="PRINTS" id="PR00739">
    <property type="entry name" value="GLHYDRLASE26"/>
</dbReference>
<keyword evidence="4" id="KW-0119">Carbohydrate metabolism</keyword>
<keyword evidence="11" id="KW-1185">Reference proteome</keyword>
<dbReference type="PANTHER" id="PTHR40079">
    <property type="entry name" value="MANNAN ENDO-1,4-BETA-MANNOSIDASE E-RELATED"/>
    <property type="match status" value="1"/>
</dbReference>
<evidence type="ECO:0000256" key="1">
    <source>
        <dbReference type="ARBA" id="ARBA00007754"/>
    </source>
</evidence>
<reference evidence="10" key="2">
    <citation type="submission" date="2021-04" db="EMBL/GenBank/DDBJ databases">
        <authorList>
            <person name="Zhang T."/>
            <person name="Zhang Y."/>
            <person name="Lu D."/>
            <person name="Zuo D."/>
            <person name="Du Z."/>
        </authorList>
    </citation>
    <scope>NUCLEOTIDE SEQUENCE</scope>
    <source>
        <strain evidence="10">JR1</strain>
    </source>
</reference>
<sequence length="365" mass="42106">MNRLFSMIFVLLMLSSCKTNNGTNDNTKDELRSTLMALKGKGILFGHQDTYAYGYYWNDVEGMSDVKRVTGDYPAVFGWELGGIEKGVKANLDTVTFDNIRKYALKAYQQGGINTFSWHPFSPINRADSWDTSTRVVEHIILGGKYHEAFKKDLDVLADFLNSITTDDGAKVPFIFRPWHEMDGTWFWWGINSCTPHDFIELFRFTVSYLRDAKGMDQMLVAYSPDRNFDSLEGYLKWYPGDEYVDVIGMDNYYDLYTDGLLDDAIAKLHIVIDYANQTGKLSALTETGYENIPDPTWYINKLGTVLNDSVVAANISYTLVWRNDPLKHFFFPYPEHPSAKYARQLLEQKNIWLLNDLVEFKKDR</sequence>
<dbReference type="SUPFAM" id="SSF51445">
    <property type="entry name" value="(Trans)glycosidases"/>
    <property type="match status" value="1"/>
</dbReference>
<dbReference type="InterPro" id="IPR016714">
    <property type="entry name" value="MANB/E"/>
</dbReference>
<dbReference type="Proteomes" id="UP000679220">
    <property type="component" value="Unassembled WGS sequence"/>
</dbReference>
<comment type="subcellular location">
    <subcellularLocation>
        <location evidence="4">Secreted</location>
    </subcellularLocation>
</comment>
<feature type="active site" description="Nucleophile" evidence="5 8">
    <location>
        <position position="287"/>
    </location>
</feature>
<dbReference type="GO" id="GO:0006080">
    <property type="term" value="P:substituted mannan metabolic process"/>
    <property type="evidence" value="ECO:0007669"/>
    <property type="project" value="UniProtKB-UniRule"/>
</dbReference>
<feature type="domain" description="GH26" evidence="9">
    <location>
        <begin position="26"/>
        <end position="356"/>
    </location>
</feature>
<feature type="active site" description="Proton donor" evidence="5 8">
    <location>
        <position position="181"/>
    </location>
</feature>
<keyword evidence="4" id="KW-0964">Secreted</keyword>
<accession>A0A941EZX3</accession>
<evidence type="ECO:0000256" key="2">
    <source>
        <dbReference type="ARBA" id="ARBA00022801"/>
    </source>
</evidence>
<dbReference type="PIRSF" id="PIRSF018168">
    <property type="entry name" value="Mannan-1_4-beta-mannosidase"/>
    <property type="match status" value="1"/>
</dbReference>
<evidence type="ECO:0000256" key="7">
    <source>
        <dbReference type="PIRSR" id="PIRSR018168-3"/>
    </source>
</evidence>
<organism evidence="10 11">
    <name type="scientific">Carboxylicivirga sediminis</name>
    <dbReference type="NCBI Taxonomy" id="2006564"/>
    <lineage>
        <taxon>Bacteria</taxon>
        <taxon>Pseudomonadati</taxon>
        <taxon>Bacteroidota</taxon>
        <taxon>Bacteroidia</taxon>
        <taxon>Marinilabiliales</taxon>
        <taxon>Marinilabiliaceae</taxon>
        <taxon>Carboxylicivirga</taxon>
    </lineage>
</organism>
<dbReference type="EMBL" id="JAGTAR010000001">
    <property type="protein sequence ID" value="MBR8534067.1"/>
    <property type="molecule type" value="Genomic_DNA"/>
</dbReference>
<comment type="catalytic activity">
    <reaction evidence="4">
        <text>Random hydrolysis of (1-&gt;4)-beta-D-mannosidic linkages in mannans, galactomannans and glucomannans.</text>
        <dbReference type="EC" id="3.2.1.78"/>
    </reaction>
</comment>
<feature type="site" description="Plays an important role in maintaining the position of the catalytic nucleophile" evidence="7">
    <location>
        <position position="180"/>
    </location>
</feature>
<keyword evidence="4" id="KW-0732">Signal</keyword>
<gene>
    <name evidence="10" type="ORF">KDU71_00715</name>
</gene>
<dbReference type="Gene3D" id="3.20.20.80">
    <property type="entry name" value="Glycosidases"/>
    <property type="match status" value="1"/>
</dbReference>
<dbReference type="PROSITE" id="PS51764">
    <property type="entry name" value="GH26"/>
    <property type="match status" value="1"/>
</dbReference>
<dbReference type="Pfam" id="PF02156">
    <property type="entry name" value="Glyco_hydro_26"/>
    <property type="match status" value="1"/>
</dbReference>
<feature type="signal peptide" evidence="4">
    <location>
        <begin position="1"/>
        <end position="21"/>
    </location>
</feature>
<proteinExistence type="inferred from homology"/>
<dbReference type="InterPro" id="IPR022790">
    <property type="entry name" value="GH26_dom"/>
</dbReference>
<keyword evidence="3 4" id="KW-0326">Glycosidase</keyword>
<protein>
    <recommendedName>
        <fullName evidence="4">Mannan endo-1,4-beta-mannosidase</fullName>
        <ecNumber evidence="4">3.2.1.78</ecNumber>
    </recommendedName>
</protein>
<dbReference type="EC" id="3.2.1.78" evidence="4"/>
<evidence type="ECO:0000256" key="6">
    <source>
        <dbReference type="PIRSR" id="PIRSR018168-2"/>
    </source>
</evidence>
<dbReference type="RefSeq" id="WP_212187972.1">
    <property type="nucleotide sequence ID" value="NZ_JAGTAR010000001.1"/>
</dbReference>
<dbReference type="GO" id="GO:0016985">
    <property type="term" value="F:mannan endo-1,4-beta-mannosidase activity"/>
    <property type="evidence" value="ECO:0007669"/>
    <property type="project" value="UniProtKB-UniRule"/>
</dbReference>
<evidence type="ECO:0000256" key="5">
    <source>
        <dbReference type="PIRSR" id="PIRSR018168-1"/>
    </source>
</evidence>
<feature type="binding site" evidence="6">
    <location>
        <position position="253"/>
    </location>
    <ligand>
        <name>substrate</name>
    </ligand>
</feature>
<comment type="caution">
    <text evidence="10">The sequence shown here is derived from an EMBL/GenBank/DDBJ whole genome shotgun (WGS) entry which is preliminary data.</text>
</comment>
<dbReference type="PANTHER" id="PTHR40079:SF4">
    <property type="entry name" value="GH26 DOMAIN-CONTAINING PROTEIN-RELATED"/>
    <property type="match status" value="1"/>
</dbReference>
<evidence type="ECO:0000256" key="4">
    <source>
        <dbReference type="PIRNR" id="PIRNR018168"/>
    </source>
</evidence>
<feature type="chain" id="PRO_5038205006" description="Mannan endo-1,4-beta-mannosidase" evidence="4">
    <location>
        <begin position="22"/>
        <end position="365"/>
    </location>
</feature>
<name>A0A941EZX3_9BACT</name>
<dbReference type="PROSITE" id="PS51257">
    <property type="entry name" value="PROKAR_LIPOPROTEIN"/>
    <property type="match status" value="1"/>
</dbReference>
<dbReference type="GO" id="GO:0005576">
    <property type="term" value="C:extracellular region"/>
    <property type="evidence" value="ECO:0007669"/>
    <property type="project" value="UniProtKB-SubCell"/>
</dbReference>
<evidence type="ECO:0000259" key="9">
    <source>
        <dbReference type="PROSITE" id="PS51764"/>
    </source>
</evidence>
<reference evidence="10" key="1">
    <citation type="journal article" date="2018" name="Int. J. Syst. Evol. Microbiol.">
        <title>Carboxylicivirga sediminis sp. nov., isolated from coastal sediment.</title>
        <authorList>
            <person name="Wang F.Q."/>
            <person name="Ren L.H."/>
            <person name="Zou R.J."/>
            <person name="Sun Y.Z."/>
            <person name="Liu X.J."/>
            <person name="Jiang F."/>
            <person name="Liu L.J."/>
        </authorList>
    </citation>
    <scope>NUCLEOTIDE SEQUENCE</scope>
    <source>
        <strain evidence="10">JR1</strain>
    </source>
</reference>
<dbReference type="InterPro" id="IPR017853">
    <property type="entry name" value="GH"/>
</dbReference>
<comment type="similarity">
    <text evidence="1 4 8">Belongs to the glycosyl hydrolase 26 family.</text>
</comment>
<dbReference type="InterPro" id="IPR000805">
    <property type="entry name" value="Glyco_hydro_26"/>
</dbReference>
<feature type="binding site" evidence="6">
    <location>
        <position position="119"/>
    </location>
    <ligand>
        <name>substrate</name>
    </ligand>
</feature>
<feature type="binding site" evidence="6">
    <location>
        <position position="186"/>
    </location>
    <ligand>
        <name>substrate</name>
    </ligand>
</feature>
<evidence type="ECO:0000256" key="3">
    <source>
        <dbReference type="ARBA" id="ARBA00023295"/>
    </source>
</evidence>
<evidence type="ECO:0000313" key="10">
    <source>
        <dbReference type="EMBL" id="MBR8534067.1"/>
    </source>
</evidence>
<dbReference type="AlphaFoldDB" id="A0A941EZX3"/>
<keyword evidence="2 4" id="KW-0378">Hydrolase</keyword>
<evidence type="ECO:0000256" key="8">
    <source>
        <dbReference type="PROSITE-ProRule" id="PRU01100"/>
    </source>
</evidence>